<sequence>MTLVQNVLLAAVVFCFFTAVSTSDATYRRAFVDPAFEEVEEALRVRHAYLATGRDDNPGAPDNPDNMAENSAS</sequence>
<name>A0ABX5ZBF0_9MICO</name>
<dbReference type="Proteomes" id="UP000323565">
    <property type="component" value="Chromosome"/>
</dbReference>
<feature type="region of interest" description="Disordered" evidence="1">
    <location>
        <begin position="50"/>
        <end position="73"/>
    </location>
</feature>
<feature type="signal peptide" evidence="2">
    <location>
        <begin position="1"/>
        <end position="25"/>
    </location>
</feature>
<dbReference type="EMBL" id="CP043031">
    <property type="protein sequence ID" value="QEH94282.1"/>
    <property type="molecule type" value="Genomic_DNA"/>
</dbReference>
<feature type="chain" id="PRO_5045972807" evidence="2">
    <location>
        <begin position="26"/>
        <end position="73"/>
    </location>
</feature>
<proteinExistence type="predicted"/>
<evidence type="ECO:0000256" key="2">
    <source>
        <dbReference type="SAM" id="SignalP"/>
    </source>
</evidence>
<reference evidence="3 4" key="1">
    <citation type="submission" date="2019-08" db="EMBL/GenBank/DDBJ databases">
        <title>Dermacoccus abyssi strain HZAU 226, whole genome Nanopore sequencing project.</title>
        <authorList>
            <person name="Guo A."/>
            <person name="Zhang X."/>
            <person name="Ruan Y."/>
            <person name="Liu W."/>
            <person name="Chen Q."/>
            <person name="Gu L."/>
        </authorList>
    </citation>
    <scope>NUCLEOTIDE SEQUENCE [LARGE SCALE GENOMIC DNA]</scope>
    <source>
        <strain evidence="3 4">HZAU 226</strain>
    </source>
</reference>
<protein>
    <submittedName>
        <fullName evidence="3">Uncharacterized protein</fullName>
    </submittedName>
</protein>
<organism evidence="3 4">
    <name type="scientific">Dermacoccus abyssi</name>
    <dbReference type="NCBI Taxonomy" id="322596"/>
    <lineage>
        <taxon>Bacteria</taxon>
        <taxon>Bacillati</taxon>
        <taxon>Actinomycetota</taxon>
        <taxon>Actinomycetes</taxon>
        <taxon>Micrococcales</taxon>
        <taxon>Dermacoccaceae</taxon>
        <taxon>Dermacoccus</taxon>
    </lineage>
</organism>
<gene>
    <name evidence="3" type="ORF">FV141_12690</name>
</gene>
<evidence type="ECO:0000313" key="3">
    <source>
        <dbReference type="EMBL" id="QEH94282.1"/>
    </source>
</evidence>
<accession>A0ABX5ZBF0</accession>
<keyword evidence="4" id="KW-1185">Reference proteome</keyword>
<keyword evidence="2" id="KW-0732">Signal</keyword>
<evidence type="ECO:0000313" key="4">
    <source>
        <dbReference type="Proteomes" id="UP000323565"/>
    </source>
</evidence>
<evidence type="ECO:0000256" key="1">
    <source>
        <dbReference type="SAM" id="MobiDB-lite"/>
    </source>
</evidence>